<dbReference type="PIRSF" id="PIRSF006241">
    <property type="entry name" value="HyI"/>
    <property type="match status" value="1"/>
</dbReference>
<dbReference type="PANTHER" id="PTHR43489:SF6">
    <property type="entry name" value="HYDROXYPYRUVATE ISOMERASE-RELATED"/>
    <property type="match status" value="1"/>
</dbReference>
<proteinExistence type="inferred from homology"/>
<dbReference type="Gene3D" id="3.20.20.150">
    <property type="entry name" value="Divalent-metal-dependent TIM barrel enzymes"/>
    <property type="match status" value="1"/>
</dbReference>
<evidence type="ECO:0000259" key="3">
    <source>
        <dbReference type="Pfam" id="PF01261"/>
    </source>
</evidence>
<evidence type="ECO:0000256" key="1">
    <source>
        <dbReference type="ARBA" id="ARBA00023235"/>
    </source>
</evidence>
<keyword evidence="1 2" id="KW-0413">Isomerase</keyword>
<dbReference type="SUPFAM" id="SSF51658">
    <property type="entry name" value="Xylose isomerase-like"/>
    <property type="match status" value="1"/>
</dbReference>
<dbReference type="PANTHER" id="PTHR43489">
    <property type="entry name" value="ISOMERASE"/>
    <property type="match status" value="1"/>
</dbReference>
<evidence type="ECO:0000313" key="4">
    <source>
        <dbReference type="EMBL" id="MDQ7248603.1"/>
    </source>
</evidence>
<dbReference type="InterPro" id="IPR013022">
    <property type="entry name" value="Xyl_isomerase-like_TIM-brl"/>
</dbReference>
<comment type="caution">
    <text evidence="4">The sequence shown here is derived from an EMBL/GenBank/DDBJ whole genome shotgun (WGS) entry which is preliminary data.</text>
</comment>
<organism evidence="4 5">
    <name type="scientific">Dongia sedimenti</name>
    <dbReference type="NCBI Taxonomy" id="3064282"/>
    <lineage>
        <taxon>Bacteria</taxon>
        <taxon>Pseudomonadati</taxon>
        <taxon>Pseudomonadota</taxon>
        <taxon>Alphaproteobacteria</taxon>
        <taxon>Rhodospirillales</taxon>
        <taxon>Dongiaceae</taxon>
        <taxon>Dongia</taxon>
    </lineage>
</organism>
<protein>
    <submittedName>
        <fullName evidence="4">TIM barrel protein</fullName>
    </submittedName>
</protein>
<keyword evidence="5" id="KW-1185">Reference proteome</keyword>
<dbReference type="InterPro" id="IPR026040">
    <property type="entry name" value="HyI-like"/>
</dbReference>
<reference evidence="5" key="1">
    <citation type="submission" date="2023-08" db="EMBL/GenBank/DDBJ databases">
        <title>Rhodospirillaceae gen. nov., a novel taxon isolated from the Yangtze River Yuezi River estuary sludge.</title>
        <authorList>
            <person name="Ruan L."/>
        </authorList>
    </citation>
    <scope>NUCLEOTIDE SEQUENCE [LARGE SCALE GENOMIC DNA]</scope>
    <source>
        <strain evidence="5">R-7</strain>
    </source>
</reference>
<dbReference type="RefSeq" id="WP_379956077.1">
    <property type="nucleotide sequence ID" value="NZ_JAUYVI010000004.1"/>
</dbReference>
<dbReference type="EMBL" id="JAUYVI010000004">
    <property type="protein sequence ID" value="MDQ7248603.1"/>
    <property type="molecule type" value="Genomic_DNA"/>
</dbReference>
<comment type="similarity">
    <text evidence="2">Belongs to the hyi family.</text>
</comment>
<evidence type="ECO:0000313" key="5">
    <source>
        <dbReference type="Proteomes" id="UP001230156"/>
    </source>
</evidence>
<dbReference type="InterPro" id="IPR053398">
    <property type="entry name" value="HPT_OtnI_isomerases"/>
</dbReference>
<dbReference type="NCBIfam" id="NF043033">
    <property type="entry name" value="OxoTetrIsom"/>
    <property type="match status" value="1"/>
</dbReference>
<dbReference type="InterPro" id="IPR036237">
    <property type="entry name" value="Xyl_isomerase-like_sf"/>
</dbReference>
<sequence>MPRLAANLSMLFNEHDFLDRFAAARKCGFEAVEFLFPYAFPKKEIAARLAGSGLQQVLFNVAQGDWDKGDRGIGAVPGREAEFREAIEIALDYADTLDCPRLHVMAGLSKDGANVETFAANLAWAAPLAKQAGVQLMLEPLNAVDFPGYVNASVETALWLIAKSGSDNVFLQYDAYHLQMSQGRLLQTFRDHQPIIRHVQIAGVPGRNEPDSSQEINFPALFALLDELGYSGWVSGEYRPRGKTTDGLGWAAPWGIKAA</sequence>
<gene>
    <name evidence="4" type="ORF">Q8A70_13035</name>
</gene>
<evidence type="ECO:0000256" key="2">
    <source>
        <dbReference type="PIRNR" id="PIRNR006241"/>
    </source>
</evidence>
<accession>A0ABU0YP85</accession>
<dbReference type="InterPro" id="IPR050417">
    <property type="entry name" value="Sugar_Epim/Isomerase"/>
</dbReference>
<dbReference type="Proteomes" id="UP001230156">
    <property type="component" value="Unassembled WGS sequence"/>
</dbReference>
<dbReference type="Pfam" id="PF01261">
    <property type="entry name" value="AP_endonuc_2"/>
    <property type="match status" value="1"/>
</dbReference>
<name>A0ABU0YP85_9PROT</name>
<feature type="domain" description="Xylose isomerase-like TIM barrel" evidence="3">
    <location>
        <begin position="21"/>
        <end position="250"/>
    </location>
</feature>